<keyword evidence="5" id="KW-1185">Reference proteome</keyword>
<dbReference type="EMBL" id="BAMV01000044">
    <property type="protein sequence ID" value="GAN61618.1"/>
    <property type="molecule type" value="Genomic_DNA"/>
</dbReference>
<name>A0A0D6N7S6_9PROT</name>
<evidence type="ECO:0000313" key="5">
    <source>
        <dbReference type="Proteomes" id="UP000321891"/>
    </source>
</evidence>
<dbReference type="Proteomes" id="UP000032671">
    <property type="component" value="Unassembled WGS sequence"/>
</dbReference>
<protein>
    <submittedName>
        <fullName evidence="2">Uncharacterized protein</fullName>
    </submittedName>
</protein>
<feature type="transmembrane region" description="Helical" evidence="1">
    <location>
        <begin position="6"/>
        <end position="23"/>
    </location>
</feature>
<keyword evidence="1" id="KW-0812">Transmembrane</keyword>
<evidence type="ECO:0000313" key="3">
    <source>
        <dbReference type="EMBL" id="GEL59887.1"/>
    </source>
</evidence>
<dbReference type="EMBL" id="BJVU01000016">
    <property type="protein sequence ID" value="GEL59887.1"/>
    <property type="molecule type" value="Genomic_DNA"/>
</dbReference>
<keyword evidence="1" id="KW-1133">Transmembrane helix</keyword>
<accession>A0A6N3STE2</accession>
<evidence type="ECO:0000313" key="2">
    <source>
        <dbReference type="EMBL" id="GAN61618.1"/>
    </source>
</evidence>
<keyword evidence="1" id="KW-0472">Membrane</keyword>
<dbReference type="AlphaFoldDB" id="A0A0D6N7S6"/>
<accession>A0A0D6N7S6</accession>
<evidence type="ECO:0000313" key="4">
    <source>
        <dbReference type="Proteomes" id="UP000032671"/>
    </source>
</evidence>
<dbReference type="STRING" id="1231339.Abci_046_051"/>
<proteinExistence type="predicted"/>
<reference evidence="3 5" key="2">
    <citation type="submission" date="2019-07" db="EMBL/GenBank/DDBJ databases">
        <title>Whole genome shotgun sequence of Acetobacter cibinongensis NBRC 16605.</title>
        <authorList>
            <person name="Hosoyama A."/>
            <person name="Uohara A."/>
            <person name="Ohji S."/>
            <person name="Ichikawa N."/>
        </authorList>
    </citation>
    <scope>NUCLEOTIDE SEQUENCE [LARGE SCALE GENOMIC DNA]</scope>
    <source>
        <strain evidence="3 5">NBRC 16605</strain>
    </source>
</reference>
<reference evidence="2 4" key="1">
    <citation type="submission" date="2012-11" db="EMBL/GenBank/DDBJ databases">
        <title>Whole genome sequence of Acetobacter cibinongensis 4H-1.</title>
        <authorList>
            <person name="Azuma Y."/>
            <person name="Higashiura N."/>
            <person name="Hirakawa H."/>
            <person name="Matsushita K."/>
        </authorList>
    </citation>
    <scope>NUCLEOTIDE SEQUENCE [LARGE SCALE GENOMIC DNA]</scope>
    <source>
        <strain evidence="2 4">4H-1</strain>
    </source>
</reference>
<organism evidence="2 4">
    <name type="scientific">Acetobacter cibinongensis</name>
    <dbReference type="NCBI Taxonomy" id="146475"/>
    <lineage>
        <taxon>Bacteria</taxon>
        <taxon>Pseudomonadati</taxon>
        <taxon>Pseudomonadota</taxon>
        <taxon>Alphaproteobacteria</taxon>
        <taxon>Acetobacterales</taxon>
        <taxon>Acetobacteraceae</taxon>
        <taxon>Acetobacter</taxon>
    </lineage>
</organism>
<evidence type="ECO:0000256" key="1">
    <source>
        <dbReference type="SAM" id="Phobius"/>
    </source>
</evidence>
<dbReference type="RefSeq" id="WP_048839654.1">
    <property type="nucleotide sequence ID" value="NZ_BAMV01000044.1"/>
</dbReference>
<comment type="caution">
    <text evidence="2">The sequence shown here is derived from an EMBL/GenBank/DDBJ whole genome shotgun (WGS) entry which is preliminary data.</text>
</comment>
<gene>
    <name evidence="2" type="ORF">Abci_046_051</name>
    <name evidence="3" type="ORF">ACI01nite_24890</name>
</gene>
<dbReference type="Proteomes" id="UP000321891">
    <property type="component" value="Unassembled WGS sequence"/>
</dbReference>
<sequence length="158" mass="18346">MTSWQMLIQPAVTLFSVWVGYILKVAADRKTSLQNHISDIKEEIEKLSSVSLEYWSRNVLEVDRGGIDIQQECKIKSYNHNINKIITNIEKNFRSNDYTNIRETITNLRQASSGGQFEIAQDREVSPEAIMKTMSICGELKIEIDTFLAKKKWYHIFQ</sequence>